<proteinExistence type="predicted"/>
<protein>
    <submittedName>
        <fullName evidence="1">Tail tube protein</fullName>
    </submittedName>
</protein>
<dbReference type="InterPro" id="IPR018989">
    <property type="entry name" value="DUF2001"/>
</dbReference>
<name>A0A8S5SM73_9CAUD</name>
<dbReference type="InterPro" id="IPR038628">
    <property type="entry name" value="XkdM-like_sf"/>
</dbReference>
<sequence>MQSYNAKQVMNGSWGELWLNGDYMAEVTAFKAEVDIEYEDVNMIKELGKPKKMTGYEGKGEFKLNKVTSRMMSFMSDALQHGTQPTCTLIATLSDPDALGVEGVTIYDATLETLTLADWEAKKNGEETIPFSFTKWKPTDTIEG</sequence>
<dbReference type="EMBL" id="BK032625">
    <property type="protein sequence ID" value="DAF51915.1"/>
    <property type="molecule type" value="Genomic_DNA"/>
</dbReference>
<reference evidence="1" key="1">
    <citation type="journal article" date="2021" name="Proc. Natl. Acad. Sci. U.S.A.">
        <title>A Catalog of Tens of Thousands of Viruses from Human Metagenomes Reveals Hidden Associations with Chronic Diseases.</title>
        <authorList>
            <person name="Tisza M.J."/>
            <person name="Buck C.B."/>
        </authorList>
    </citation>
    <scope>NUCLEOTIDE SEQUENCE</scope>
    <source>
        <strain evidence="1">CtOb14</strain>
    </source>
</reference>
<accession>A0A8S5SM73</accession>
<dbReference type="Gene3D" id="2.30.110.40">
    <property type="entry name" value="Phage tail tube protein"/>
    <property type="match status" value="1"/>
</dbReference>
<evidence type="ECO:0000313" key="1">
    <source>
        <dbReference type="EMBL" id="DAF51915.1"/>
    </source>
</evidence>
<dbReference type="SUPFAM" id="SSF69279">
    <property type="entry name" value="Phage tail proteins"/>
    <property type="match status" value="1"/>
</dbReference>
<dbReference type="Pfam" id="PF09393">
    <property type="entry name" value="DUF2001"/>
    <property type="match status" value="1"/>
</dbReference>
<organism evidence="1">
    <name type="scientific">Siphoviridae sp. ctOb14</name>
    <dbReference type="NCBI Taxonomy" id="2827862"/>
    <lineage>
        <taxon>Viruses</taxon>
        <taxon>Duplodnaviria</taxon>
        <taxon>Heunggongvirae</taxon>
        <taxon>Uroviricota</taxon>
        <taxon>Caudoviricetes</taxon>
    </lineage>
</organism>